<dbReference type="AlphaFoldDB" id="A0A1W1X748"/>
<dbReference type="GO" id="GO:0003681">
    <property type="term" value="F:bent DNA binding"/>
    <property type="evidence" value="ECO:0007669"/>
    <property type="project" value="TreeGrafter"/>
</dbReference>
<gene>
    <name evidence="6" type="ORF">SAMN02745857_00788</name>
</gene>
<reference evidence="6 7" key="1">
    <citation type="submission" date="2017-04" db="EMBL/GenBank/DDBJ databases">
        <authorList>
            <person name="Afonso C.L."/>
            <person name="Miller P.J."/>
            <person name="Scott M.A."/>
            <person name="Spackman E."/>
            <person name="Goraichik I."/>
            <person name="Dimitrov K.M."/>
            <person name="Suarez D.L."/>
            <person name="Swayne D.E."/>
        </authorList>
    </citation>
    <scope>NUCLEOTIDE SEQUENCE [LARGE SCALE GENOMIC DNA]</scope>
    <source>
        <strain evidence="6 7">DSM 23236</strain>
    </source>
</reference>
<dbReference type="SUPFAM" id="SSF81273">
    <property type="entry name" value="H-NS histone-like proteins"/>
    <property type="match status" value="1"/>
</dbReference>
<dbReference type="PANTHER" id="PTHR38097">
    <property type="match status" value="1"/>
</dbReference>
<evidence type="ECO:0000313" key="6">
    <source>
        <dbReference type="EMBL" id="SMC19766.1"/>
    </source>
</evidence>
<organism evidence="6 7">
    <name type="scientific">Andreprevotia lacus DSM 23236</name>
    <dbReference type="NCBI Taxonomy" id="1121001"/>
    <lineage>
        <taxon>Bacteria</taxon>
        <taxon>Pseudomonadati</taxon>
        <taxon>Pseudomonadota</taxon>
        <taxon>Betaproteobacteria</taxon>
        <taxon>Neisseriales</taxon>
        <taxon>Chitinibacteraceae</taxon>
        <taxon>Andreprevotia</taxon>
    </lineage>
</organism>
<dbReference type="SMART" id="SM00528">
    <property type="entry name" value="HNS"/>
    <property type="match status" value="1"/>
</dbReference>
<keyword evidence="3" id="KW-0963">Cytoplasm</keyword>
<dbReference type="Proteomes" id="UP000192761">
    <property type="component" value="Unassembled WGS sequence"/>
</dbReference>
<feature type="domain" description="DNA-binding protein H-NS-like C-terminal" evidence="5">
    <location>
        <begin position="60"/>
        <end position="105"/>
    </location>
</feature>
<evidence type="ECO:0000259" key="5">
    <source>
        <dbReference type="SMART" id="SM00528"/>
    </source>
</evidence>
<comment type="subcellular location">
    <subcellularLocation>
        <location evidence="1">Cytoplasm</location>
        <location evidence="1">Nucleoid</location>
    </subcellularLocation>
</comment>
<evidence type="ECO:0000256" key="1">
    <source>
        <dbReference type="ARBA" id="ARBA00004453"/>
    </source>
</evidence>
<dbReference type="EMBL" id="FWXD01000003">
    <property type="protein sequence ID" value="SMC19766.1"/>
    <property type="molecule type" value="Genomic_DNA"/>
</dbReference>
<evidence type="ECO:0000256" key="4">
    <source>
        <dbReference type="ARBA" id="ARBA00023125"/>
    </source>
</evidence>
<dbReference type="OrthoDB" id="5297879at2"/>
<evidence type="ECO:0000256" key="3">
    <source>
        <dbReference type="ARBA" id="ARBA00022490"/>
    </source>
</evidence>
<evidence type="ECO:0000256" key="2">
    <source>
        <dbReference type="ARBA" id="ARBA00010610"/>
    </source>
</evidence>
<sequence>MTDFSAYTLPQLFDLQKEIAAAIEQRKVSEKRDAIAAIKKLAAENGFSLEELLGAAGKAGKSTSTGVAKYRNPADASQTWTGRGRKPQWVVDFLATGAALDQLAI</sequence>
<protein>
    <submittedName>
        <fullName evidence="6">DNA-binding protein H-NS</fullName>
    </submittedName>
</protein>
<keyword evidence="4 6" id="KW-0238">DNA-binding</keyword>
<name>A0A1W1X748_9NEIS</name>
<dbReference type="RefSeq" id="WP_084089238.1">
    <property type="nucleotide sequence ID" value="NZ_FWXD01000003.1"/>
</dbReference>
<dbReference type="GO" id="GO:0003680">
    <property type="term" value="F:minor groove of adenine-thymine-rich DNA binding"/>
    <property type="evidence" value="ECO:0007669"/>
    <property type="project" value="TreeGrafter"/>
</dbReference>
<dbReference type="GO" id="GO:0009295">
    <property type="term" value="C:nucleoid"/>
    <property type="evidence" value="ECO:0007669"/>
    <property type="project" value="UniProtKB-SubCell"/>
</dbReference>
<proteinExistence type="inferred from homology"/>
<comment type="similarity">
    <text evidence="2">Belongs to the histone-like protein H-NS family.</text>
</comment>
<evidence type="ECO:0000313" key="7">
    <source>
        <dbReference type="Proteomes" id="UP000192761"/>
    </source>
</evidence>
<keyword evidence="7" id="KW-1185">Reference proteome</keyword>
<dbReference type="GO" id="GO:0032993">
    <property type="term" value="C:protein-DNA complex"/>
    <property type="evidence" value="ECO:0007669"/>
    <property type="project" value="TreeGrafter"/>
</dbReference>
<dbReference type="GO" id="GO:0001217">
    <property type="term" value="F:DNA-binding transcription repressor activity"/>
    <property type="evidence" value="ECO:0007669"/>
    <property type="project" value="TreeGrafter"/>
</dbReference>
<accession>A0A1W1X748</accession>
<dbReference type="InterPro" id="IPR027444">
    <property type="entry name" value="H-NS_C_dom"/>
</dbReference>
<dbReference type="InterPro" id="IPR037150">
    <property type="entry name" value="H-NS_C_dom_sf"/>
</dbReference>
<dbReference type="GO" id="GO:0005829">
    <property type="term" value="C:cytosol"/>
    <property type="evidence" value="ECO:0007669"/>
    <property type="project" value="TreeGrafter"/>
</dbReference>
<dbReference type="Pfam" id="PF00816">
    <property type="entry name" value="Histone_HNS"/>
    <property type="match status" value="1"/>
</dbReference>
<dbReference type="Gene3D" id="4.10.430.10">
    <property type="entry name" value="Histone-like protein H-NS, C-terminal domain"/>
    <property type="match status" value="1"/>
</dbReference>
<dbReference type="GO" id="GO:0000976">
    <property type="term" value="F:transcription cis-regulatory region binding"/>
    <property type="evidence" value="ECO:0007669"/>
    <property type="project" value="TreeGrafter"/>
</dbReference>
<dbReference type="PANTHER" id="PTHR38097:SF2">
    <property type="entry name" value="DNA-BINDING PROTEIN STPA"/>
    <property type="match status" value="1"/>
</dbReference>
<dbReference type="STRING" id="1121001.SAMN02745857_00788"/>